<accession>D7CSJ6</accession>
<dbReference type="STRING" id="649638.Trad_2306"/>
<proteinExistence type="predicted"/>
<dbReference type="KEGG" id="tra:Trad_2306"/>
<dbReference type="EMBL" id="CP002049">
    <property type="protein sequence ID" value="ADI15416.1"/>
    <property type="molecule type" value="Genomic_DNA"/>
</dbReference>
<sequence>MYLSKLQLNPRAKQARRDLANPYEMHATLSWAFAGREGGRPLWRLEQSRREAVLLVQSLTPPDWPALFSRHPDYATLDAQSPKPFEPTFKAGQLLRFRLRANPTVTKLDPQKGKRKRLGLVTLEAQLAWLYRQGERGGFAVLGAMVTSSERVSAHKPPKDGRAGHRITLQSVTYDGHLRVTDVDAFLTTLECGLGHAKALGCGLLSVARG</sequence>
<dbReference type="CDD" id="cd09727">
    <property type="entry name" value="Cas6_I-E"/>
    <property type="match status" value="1"/>
</dbReference>
<reference evidence="1 2" key="2">
    <citation type="journal article" date="2011" name="Stand. Genomic Sci.">
        <title>Complete genome sequence of Truepera radiovictrix type strain (RQ-24).</title>
        <authorList>
            <person name="Ivanova N."/>
            <person name="Rohde C."/>
            <person name="Munk C."/>
            <person name="Nolan M."/>
            <person name="Lucas S."/>
            <person name="Del Rio T.G."/>
            <person name="Tice H."/>
            <person name="Deshpande S."/>
            <person name="Cheng J.F."/>
            <person name="Tapia R."/>
            <person name="Han C."/>
            <person name="Goodwin L."/>
            <person name="Pitluck S."/>
            <person name="Liolios K."/>
            <person name="Mavromatis K."/>
            <person name="Mikhailova N."/>
            <person name="Pati A."/>
            <person name="Chen A."/>
            <person name="Palaniappan K."/>
            <person name="Land M."/>
            <person name="Hauser L."/>
            <person name="Chang Y.J."/>
            <person name="Jeffries C.D."/>
            <person name="Brambilla E."/>
            <person name="Rohde M."/>
            <person name="Goker M."/>
            <person name="Tindall B.J."/>
            <person name="Woyke T."/>
            <person name="Bristow J."/>
            <person name="Eisen J.A."/>
            <person name="Markowitz V."/>
            <person name="Hugenholtz P."/>
            <person name="Kyrpides N.C."/>
            <person name="Klenk H.P."/>
            <person name="Lapidus A."/>
        </authorList>
    </citation>
    <scope>NUCLEOTIDE SEQUENCE [LARGE SCALE GENOMIC DNA]</scope>
    <source>
        <strain evidence="2">DSM 17093 / CIP 108686 / LMG 22925 / RQ-24</strain>
    </source>
</reference>
<dbReference type="SUPFAM" id="SSF117987">
    <property type="entry name" value="CRISPR-associated protein"/>
    <property type="match status" value="2"/>
</dbReference>
<dbReference type="NCBIfam" id="TIGR01907">
    <property type="entry name" value="casE_Cse3"/>
    <property type="match status" value="1"/>
</dbReference>
<dbReference type="InterPro" id="IPR010179">
    <property type="entry name" value="CRISPR-assoc_prot_Cse3"/>
</dbReference>
<evidence type="ECO:0000313" key="1">
    <source>
        <dbReference type="EMBL" id="ADI15416.1"/>
    </source>
</evidence>
<name>D7CSJ6_TRURR</name>
<evidence type="ECO:0000313" key="2">
    <source>
        <dbReference type="Proteomes" id="UP000000379"/>
    </source>
</evidence>
<gene>
    <name evidence="1" type="ordered locus">Trad_2306</name>
</gene>
<dbReference type="HOGENOM" id="CLU_080982_0_0_0"/>
<dbReference type="eggNOG" id="ENOG5032RWI">
    <property type="taxonomic scope" value="Bacteria"/>
</dbReference>
<dbReference type="RefSeq" id="WP_013178779.1">
    <property type="nucleotide sequence ID" value="NC_014221.1"/>
</dbReference>
<organism evidence="1 2">
    <name type="scientific">Truepera radiovictrix (strain DSM 17093 / CIP 108686 / LMG 22925 / RQ-24)</name>
    <dbReference type="NCBI Taxonomy" id="649638"/>
    <lineage>
        <taxon>Bacteria</taxon>
        <taxon>Thermotogati</taxon>
        <taxon>Deinococcota</taxon>
        <taxon>Deinococci</taxon>
        <taxon>Trueperales</taxon>
        <taxon>Trueperaceae</taxon>
        <taxon>Truepera</taxon>
    </lineage>
</organism>
<reference evidence="2" key="1">
    <citation type="submission" date="2010-05" db="EMBL/GenBank/DDBJ databases">
        <title>The complete genome of Truepera radiovictris DSM 17093.</title>
        <authorList>
            <consortium name="US DOE Joint Genome Institute (JGI-PGF)"/>
            <person name="Lucas S."/>
            <person name="Copeland A."/>
            <person name="Lapidus A."/>
            <person name="Glavina del Rio T."/>
            <person name="Dalin E."/>
            <person name="Tice H."/>
            <person name="Bruce D."/>
            <person name="Goodwin L."/>
            <person name="Pitluck S."/>
            <person name="Kyrpides N."/>
            <person name="Mavromatis K."/>
            <person name="Ovchinnikova G."/>
            <person name="Munk A.C."/>
            <person name="Detter J.C."/>
            <person name="Han C."/>
            <person name="Tapia R."/>
            <person name="Land M."/>
            <person name="Hauser L."/>
            <person name="Markowitz V."/>
            <person name="Cheng J.-F."/>
            <person name="Hugenholtz P."/>
            <person name="Woyke T."/>
            <person name="Wu D."/>
            <person name="Tindall B."/>
            <person name="Pomrenke H.G."/>
            <person name="Brambilla E."/>
            <person name="Klenk H.-P."/>
            <person name="Eisen J.A."/>
        </authorList>
    </citation>
    <scope>NUCLEOTIDE SEQUENCE [LARGE SCALE GENOMIC DNA]</scope>
    <source>
        <strain evidence="2">DSM 17093 / CIP 108686 / LMG 22925 / RQ-24</strain>
    </source>
</reference>
<keyword evidence="2" id="KW-1185">Reference proteome</keyword>
<protein>
    <submittedName>
        <fullName evidence="1">CRISPR-associated protein, Cse3 family</fullName>
    </submittedName>
</protein>
<dbReference type="Pfam" id="PF08798">
    <property type="entry name" value="CRISPR_assoc"/>
    <property type="match status" value="1"/>
</dbReference>
<dbReference type="Gene3D" id="3.30.70.1200">
    <property type="entry name" value="Crispr-associated protein, domain 1"/>
    <property type="match status" value="1"/>
</dbReference>
<dbReference type="OrthoDB" id="9795689at2"/>
<dbReference type="AlphaFoldDB" id="D7CSJ6"/>
<dbReference type="Gene3D" id="3.30.70.1210">
    <property type="entry name" value="Crispr-associated protein, domain 2"/>
    <property type="match status" value="1"/>
</dbReference>
<dbReference type="SMART" id="SM01101">
    <property type="entry name" value="CRISPR_assoc"/>
    <property type="match status" value="1"/>
</dbReference>
<dbReference type="Proteomes" id="UP000000379">
    <property type="component" value="Chromosome"/>
</dbReference>